<evidence type="ECO:0000256" key="1">
    <source>
        <dbReference type="PROSITE-ProRule" id="PRU00266"/>
    </source>
</evidence>
<dbReference type="Proteomes" id="UP000559027">
    <property type="component" value="Unassembled WGS sequence"/>
</dbReference>
<evidence type="ECO:0000313" key="3">
    <source>
        <dbReference type="EMBL" id="KAF5359232.1"/>
    </source>
</evidence>
<keyword evidence="4" id="KW-1185">Reference proteome</keyword>
<dbReference type="InterPro" id="IPR014720">
    <property type="entry name" value="dsRBD_dom"/>
</dbReference>
<dbReference type="GO" id="GO:0003723">
    <property type="term" value="F:RNA binding"/>
    <property type="evidence" value="ECO:0007669"/>
    <property type="project" value="UniProtKB-UniRule"/>
</dbReference>
<dbReference type="AlphaFoldDB" id="A0A8H5G6D5"/>
<evidence type="ECO:0000313" key="4">
    <source>
        <dbReference type="Proteomes" id="UP000559027"/>
    </source>
</evidence>
<dbReference type="PROSITE" id="PS50137">
    <property type="entry name" value="DS_RBD"/>
    <property type="match status" value="1"/>
</dbReference>
<protein>
    <recommendedName>
        <fullName evidence="2">DRBM domain-containing protein</fullName>
    </recommendedName>
</protein>
<evidence type="ECO:0000259" key="2">
    <source>
        <dbReference type="PROSITE" id="PS50137"/>
    </source>
</evidence>
<gene>
    <name evidence="3" type="ORF">D9756_002862</name>
</gene>
<name>A0A8H5G6D5_9AGAR</name>
<proteinExistence type="predicted"/>
<reference evidence="3 4" key="1">
    <citation type="journal article" date="2020" name="ISME J.">
        <title>Uncovering the hidden diversity of litter-decomposition mechanisms in mushroom-forming fungi.</title>
        <authorList>
            <person name="Floudas D."/>
            <person name="Bentzer J."/>
            <person name="Ahren D."/>
            <person name="Johansson T."/>
            <person name="Persson P."/>
            <person name="Tunlid A."/>
        </authorList>
    </citation>
    <scope>NUCLEOTIDE SEQUENCE [LARGE SCALE GENOMIC DNA]</scope>
    <source>
        <strain evidence="3 4">CBS 146.42</strain>
    </source>
</reference>
<dbReference type="EMBL" id="JAACJO010000004">
    <property type="protein sequence ID" value="KAF5359232.1"/>
    <property type="molecule type" value="Genomic_DNA"/>
</dbReference>
<dbReference type="Gene3D" id="3.30.160.20">
    <property type="match status" value="1"/>
</dbReference>
<dbReference type="SMART" id="SM00358">
    <property type="entry name" value="DSRM"/>
    <property type="match status" value="1"/>
</dbReference>
<accession>A0A8H5G6D5</accession>
<dbReference type="Pfam" id="PF00035">
    <property type="entry name" value="dsrm"/>
    <property type="match status" value="1"/>
</dbReference>
<keyword evidence="1" id="KW-0694">RNA-binding</keyword>
<organism evidence="3 4">
    <name type="scientific">Leucocoprinus leucothites</name>
    <dbReference type="NCBI Taxonomy" id="201217"/>
    <lineage>
        <taxon>Eukaryota</taxon>
        <taxon>Fungi</taxon>
        <taxon>Dikarya</taxon>
        <taxon>Basidiomycota</taxon>
        <taxon>Agaricomycotina</taxon>
        <taxon>Agaricomycetes</taxon>
        <taxon>Agaricomycetidae</taxon>
        <taxon>Agaricales</taxon>
        <taxon>Agaricineae</taxon>
        <taxon>Agaricaceae</taxon>
        <taxon>Leucocoprinus</taxon>
    </lineage>
</organism>
<sequence>MSEYRNKLNTVCSRKRWPFRKGDCVSSGPQQSQTWTCDVFVNGNPFTGSGPSKDKAYEEAAKTALENIRNEDPDAVPDGFL</sequence>
<feature type="domain" description="DRBM" evidence="2">
    <location>
        <begin position="1"/>
        <end position="70"/>
    </location>
</feature>
<dbReference type="OrthoDB" id="3246846at2759"/>
<comment type="caution">
    <text evidence="3">The sequence shown here is derived from an EMBL/GenBank/DDBJ whole genome shotgun (WGS) entry which is preliminary data.</text>
</comment>
<dbReference type="SUPFAM" id="SSF54768">
    <property type="entry name" value="dsRNA-binding domain-like"/>
    <property type="match status" value="1"/>
</dbReference>
<dbReference type="CDD" id="cd00048">
    <property type="entry name" value="DSRM_SF"/>
    <property type="match status" value="1"/>
</dbReference>